<dbReference type="AlphaFoldDB" id="A0AAE0DQB4"/>
<keyword evidence="2" id="KW-0812">Transmembrane</keyword>
<proteinExistence type="predicted"/>
<evidence type="ECO:0000256" key="2">
    <source>
        <dbReference type="SAM" id="Phobius"/>
    </source>
</evidence>
<gene>
    <name evidence="3" type="ORF">OEA41_001007</name>
</gene>
<feature type="transmembrane region" description="Helical" evidence="2">
    <location>
        <begin position="439"/>
        <end position="457"/>
    </location>
</feature>
<keyword evidence="2" id="KW-1133">Transmembrane helix</keyword>
<feature type="coiled-coil region" evidence="1">
    <location>
        <begin position="112"/>
        <end position="139"/>
    </location>
</feature>
<reference evidence="3" key="1">
    <citation type="submission" date="2022-11" db="EMBL/GenBank/DDBJ databases">
        <title>Chromosomal genome sequence assembly and mating type (MAT) locus characterization of the leprose asexual lichenized fungus Lepraria neglecta (Nyl.) Erichsen.</title>
        <authorList>
            <person name="Allen J.L."/>
            <person name="Pfeffer B."/>
        </authorList>
    </citation>
    <scope>NUCLEOTIDE SEQUENCE</scope>
    <source>
        <strain evidence="3">Allen 5258</strain>
    </source>
</reference>
<sequence>MGALRCLFDLANYIQRTNQQSRKSYWRRKVTKDWLTSTEDNASSSTTESNIQVLLVIVERVEETIAGVEQAVSERRNGIMERALEVSETYSSQILLLERKIKFFGEQLQERNRTNESSIDKNQSELESLEQEIELAKAILARVPPEMLAKLGEAKKTNNIGSAASAIGSVGMGVSVFCPPVIIPAAAVIAFGWFKMADAYLDIKKVKKTVANLDEVVERSKEIKTRMSQLSEEKTQLGDSRTALSEFASSIVELSTQSQAICKDSQALEILYVQEQIKANHWLSEIGRIKNWSSDFEYANTREEILQILGHLALGLYELTKSKDTETDGAVGSDKRVLECLAKGISTTLEDIAAPKTSASRNSAMTIHGDTEFLQTSVKPVDSCALLRAKTQHLGRSQNPNLSNAISVTDLTLLINLCAVLVAAIFLGEIFLTTMGIAWGFPIVSALLLVTSLVLILGLGGRLFQMAWETFLILLLYHSFRKVANQKRG</sequence>
<comment type="caution">
    <text evidence="3">The sequence shown here is derived from an EMBL/GenBank/DDBJ whole genome shotgun (WGS) entry which is preliminary data.</text>
</comment>
<name>A0AAE0DQB4_9LECA</name>
<organism evidence="3 4">
    <name type="scientific">Lepraria neglecta</name>
    <dbReference type="NCBI Taxonomy" id="209136"/>
    <lineage>
        <taxon>Eukaryota</taxon>
        <taxon>Fungi</taxon>
        <taxon>Dikarya</taxon>
        <taxon>Ascomycota</taxon>
        <taxon>Pezizomycotina</taxon>
        <taxon>Lecanoromycetes</taxon>
        <taxon>OSLEUM clade</taxon>
        <taxon>Lecanoromycetidae</taxon>
        <taxon>Lecanorales</taxon>
        <taxon>Lecanorineae</taxon>
        <taxon>Stereocaulaceae</taxon>
        <taxon>Lepraria</taxon>
    </lineage>
</organism>
<dbReference type="Proteomes" id="UP001276659">
    <property type="component" value="Unassembled WGS sequence"/>
</dbReference>
<evidence type="ECO:0000313" key="3">
    <source>
        <dbReference type="EMBL" id="KAK3178870.1"/>
    </source>
</evidence>
<keyword evidence="1" id="KW-0175">Coiled coil</keyword>
<keyword evidence="2" id="KW-0472">Membrane</keyword>
<accession>A0AAE0DQB4</accession>
<dbReference type="EMBL" id="JASNWA010000003">
    <property type="protein sequence ID" value="KAK3178870.1"/>
    <property type="molecule type" value="Genomic_DNA"/>
</dbReference>
<evidence type="ECO:0000256" key="1">
    <source>
        <dbReference type="SAM" id="Coils"/>
    </source>
</evidence>
<evidence type="ECO:0000313" key="4">
    <source>
        <dbReference type="Proteomes" id="UP001276659"/>
    </source>
</evidence>
<protein>
    <submittedName>
        <fullName evidence="3">Uncharacterized protein</fullName>
    </submittedName>
</protein>
<keyword evidence="4" id="KW-1185">Reference proteome</keyword>
<feature type="transmembrane region" description="Helical" evidence="2">
    <location>
        <begin position="411"/>
        <end position="432"/>
    </location>
</feature>